<dbReference type="Proteomes" id="UP001501721">
    <property type="component" value="Unassembled WGS sequence"/>
</dbReference>
<name>A0ABP5Y6S1_9ACTN</name>
<evidence type="ECO:0000256" key="5">
    <source>
        <dbReference type="ARBA" id="ARBA00022777"/>
    </source>
</evidence>
<evidence type="ECO:0000256" key="7">
    <source>
        <dbReference type="ARBA" id="ARBA00023012"/>
    </source>
</evidence>
<organism evidence="11 12">
    <name type="scientific">Streptomyces graminearus</name>
    <dbReference type="NCBI Taxonomy" id="284030"/>
    <lineage>
        <taxon>Bacteria</taxon>
        <taxon>Bacillati</taxon>
        <taxon>Actinomycetota</taxon>
        <taxon>Actinomycetes</taxon>
        <taxon>Kitasatosporales</taxon>
        <taxon>Streptomycetaceae</taxon>
        <taxon>Streptomyces</taxon>
    </lineage>
</organism>
<proteinExistence type="predicted"/>
<comment type="caution">
    <text evidence="11">The sequence shown here is derived from an EMBL/GenBank/DDBJ whole genome shotgun (WGS) entry which is preliminary data.</text>
</comment>
<protein>
    <recommendedName>
        <fullName evidence="8">Sensor-like histidine kinase SenX3</fullName>
        <ecNumber evidence="2">2.7.13.3</ecNumber>
    </recommendedName>
</protein>
<dbReference type="EC" id="2.7.13.3" evidence="2"/>
<reference evidence="12" key="1">
    <citation type="journal article" date="2019" name="Int. J. Syst. Evol. Microbiol.">
        <title>The Global Catalogue of Microorganisms (GCM) 10K type strain sequencing project: providing services to taxonomists for standard genome sequencing and annotation.</title>
        <authorList>
            <consortium name="The Broad Institute Genomics Platform"/>
            <consortium name="The Broad Institute Genome Sequencing Center for Infectious Disease"/>
            <person name="Wu L."/>
            <person name="Ma J."/>
        </authorList>
    </citation>
    <scope>NUCLEOTIDE SEQUENCE [LARGE SCALE GENOMIC DNA]</scope>
    <source>
        <strain evidence="12">JCM 6923</strain>
    </source>
</reference>
<dbReference type="Gene3D" id="3.30.565.10">
    <property type="entry name" value="Histidine kinase-like ATPase, C-terminal domain"/>
    <property type="match status" value="1"/>
</dbReference>
<dbReference type="SUPFAM" id="SSF55874">
    <property type="entry name" value="ATPase domain of HSP90 chaperone/DNA topoisomerase II/histidine kinase"/>
    <property type="match status" value="1"/>
</dbReference>
<sequence>MLKLARLDETQAGADPTGIPLQLAPTDPRTLAVDALHDVRALAPTRPVTLTGPDNDTPASAAALADEAALRQVVSNLVGNAIARAPTGSPIRIGVGTSDGHAVLEVADQGPGLPQEQADRVFERCCRAGRSRTGTTGAGLGLSLVSAHR</sequence>
<evidence type="ECO:0000313" key="12">
    <source>
        <dbReference type="Proteomes" id="UP001501721"/>
    </source>
</evidence>
<gene>
    <name evidence="11" type="ORF">GCM10010422_19470</name>
</gene>
<dbReference type="InterPro" id="IPR005467">
    <property type="entry name" value="His_kinase_dom"/>
</dbReference>
<keyword evidence="12" id="KW-1185">Reference proteome</keyword>
<evidence type="ECO:0000256" key="4">
    <source>
        <dbReference type="ARBA" id="ARBA00022741"/>
    </source>
</evidence>
<keyword evidence="5" id="KW-0418">Kinase</keyword>
<evidence type="ECO:0000256" key="9">
    <source>
        <dbReference type="SAM" id="MobiDB-lite"/>
    </source>
</evidence>
<dbReference type="PANTHER" id="PTHR42878:SF7">
    <property type="entry name" value="SENSOR HISTIDINE KINASE GLRK"/>
    <property type="match status" value="1"/>
</dbReference>
<keyword evidence="4" id="KW-0547">Nucleotide-binding</keyword>
<dbReference type="PROSITE" id="PS50109">
    <property type="entry name" value="HIS_KIN"/>
    <property type="match status" value="1"/>
</dbReference>
<feature type="region of interest" description="Disordered" evidence="9">
    <location>
        <begin position="1"/>
        <end position="22"/>
    </location>
</feature>
<dbReference type="CDD" id="cd00075">
    <property type="entry name" value="HATPase"/>
    <property type="match status" value="1"/>
</dbReference>
<evidence type="ECO:0000259" key="10">
    <source>
        <dbReference type="PROSITE" id="PS50109"/>
    </source>
</evidence>
<keyword evidence="6" id="KW-0067">ATP-binding</keyword>
<dbReference type="InterPro" id="IPR036890">
    <property type="entry name" value="HATPase_C_sf"/>
</dbReference>
<dbReference type="PANTHER" id="PTHR42878">
    <property type="entry name" value="TWO-COMPONENT HISTIDINE KINASE"/>
    <property type="match status" value="1"/>
</dbReference>
<dbReference type="InterPro" id="IPR003594">
    <property type="entry name" value="HATPase_dom"/>
</dbReference>
<evidence type="ECO:0000313" key="11">
    <source>
        <dbReference type="EMBL" id="GAA2476041.1"/>
    </source>
</evidence>
<dbReference type="InterPro" id="IPR050351">
    <property type="entry name" value="BphY/WalK/GraS-like"/>
</dbReference>
<evidence type="ECO:0000256" key="3">
    <source>
        <dbReference type="ARBA" id="ARBA00022679"/>
    </source>
</evidence>
<evidence type="ECO:0000256" key="1">
    <source>
        <dbReference type="ARBA" id="ARBA00000085"/>
    </source>
</evidence>
<dbReference type="Pfam" id="PF02518">
    <property type="entry name" value="HATPase_c"/>
    <property type="match status" value="1"/>
</dbReference>
<feature type="domain" description="Histidine kinase" evidence="10">
    <location>
        <begin position="1"/>
        <end position="149"/>
    </location>
</feature>
<keyword evidence="3" id="KW-0808">Transferase</keyword>
<dbReference type="SMART" id="SM00387">
    <property type="entry name" value="HATPase_c"/>
    <property type="match status" value="1"/>
</dbReference>
<evidence type="ECO:0000256" key="2">
    <source>
        <dbReference type="ARBA" id="ARBA00012438"/>
    </source>
</evidence>
<keyword evidence="7" id="KW-0902">Two-component regulatory system</keyword>
<accession>A0ABP5Y6S1</accession>
<evidence type="ECO:0000256" key="8">
    <source>
        <dbReference type="ARBA" id="ARBA00039401"/>
    </source>
</evidence>
<comment type="catalytic activity">
    <reaction evidence="1">
        <text>ATP + protein L-histidine = ADP + protein N-phospho-L-histidine.</text>
        <dbReference type="EC" id="2.7.13.3"/>
    </reaction>
</comment>
<evidence type="ECO:0000256" key="6">
    <source>
        <dbReference type="ARBA" id="ARBA00022840"/>
    </source>
</evidence>
<dbReference type="EMBL" id="BAAATL010000007">
    <property type="protein sequence ID" value="GAA2476041.1"/>
    <property type="molecule type" value="Genomic_DNA"/>
</dbReference>